<evidence type="ECO:0000256" key="3">
    <source>
        <dbReference type="ARBA" id="ARBA00022692"/>
    </source>
</evidence>
<keyword evidence="3 6" id="KW-0812">Transmembrane</keyword>
<dbReference type="Gene3D" id="1.20.120.1630">
    <property type="match status" value="1"/>
</dbReference>
<evidence type="ECO:0000256" key="2">
    <source>
        <dbReference type="ARBA" id="ARBA00010631"/>
    </source>
</evidence>
<evidence type="ECO:0000256" key="4">
    <source>
        <dbReference type="ARBA" id="ARBA00022989"/>
    </source>
</evidence>
<keyword evidence="5 6" id="KW-0472">Membrane</keyword>
<evidence type="ECO:0000256" key="6">
    <source>
        <dbReference type="SAM" id="Phobius"/>
    </source>
</evidence>
<dbReference type="PANTHER" id="PTHR31040">
    <property type="entry name" value="NURIM"/>
    <property type="match status" value="1"/>
</dbReference>
<sequence>MEAWHRPASATAGPDTQKILSTPAQLSCDTLSNGLELSFVGATSLPMISEEKHPALRLLRLVLGLRSVPPGRTRLLVATVYGLACHLIFGAAVAAMIVAMFFGMSESLGQLSGTWSYLANAALLLQFPLTHSLLLSRRGRSFLSKLAPFGYGPALSTTTYAVIASLQLLLLFAFWSPSGIVWWQAEGAVFWLLCGLYGFSWLLLIKASYDAGAEVQSGALGWMSLAQNIRPVFPDMPETGLFRLIRQPIYVSFALTTWTVPVWTPDQLVVALVLSAYCLAAPVLKERRFEGQFGARFRAYQARVPYMLPKMSRRPDQ</sequence>
<evidence type="ECO:0000313" key="7">
    <source>
        <dbReference type="EMBL" id="SMP26811.1"/>
    </source>
</evidence>
<gene>
    <name evidence="7" type="ORF">SAMN06265374_2797</name>
</gene>
<accession>A0ABY1P5E7</accession>
<name>A0ABY1P5E7_9HYPH</name>
<comment type="similarity">
    <text evidence="2">Belongs to the nurim family.</text>
</comment>
<proteinExistence type="inferred from homology"/>
<reference evidence="7 8" key="1">
    <citation type="submission" date="2017-05" db="EMBL/GenBank/DDBJ databases">
        <authorList>
            <person name="Varghese N."/>
            <person name="Submissions S."/>
        </authorList>
    </citation>
    <scope>NUCLEOTIDE SEQUENCE [LARGE SCALE GENOMIC DNA]</scope>
    <source>
        <strain evidence="7 8">DSM 15949</strain>
    </source>
</reference>
<comment type="caution">
    <text evidence="7">The sequence shown here is derived from an EMBL/GenBank/DDBJ whole genome shotgun (WGS) entry which is preliminary data.</text>
</comment>
<organism evidence="7 8">
    <name type="scientific">Roseibium denhamense</name>
    <dbReference type="NCBI Taxonomy" id="76305"/>
    <lineage>
        <taxon>Bacteria</taxon>
        <taxon>Pseudomonadati</taxon>
        <taxon>Pseudomonadota</taxon>
        <taxon>Alphaproteobacteria</taxon>
        <taxon>Hyphomicrobiales</taxon>
        <taxon>Stappiaceae</taxon>
        <taxon>Roseibium</taxon>
    </lineage>
</organism>
<evidence type="ECO:0000256" key="5">
    <source>
        <dbReference type="ARBA" id="ARBA00023136"/>
    </source>
</evidence>
<feature type="transmembrane region" description="Helical" evidence="6">
    <location>
        <begin position="154"/>
        <end position="175"/>
    </location>
</feature>
<dbReference type="RefSeq" id="WP_244314099.1">
    <property type="nucleotide sequence ID" value="NZ_BAAAEA010000002.1"/>
</dbReference>
<protein>
    <submittedName>
        <fullName evidence="7">Protein-S-isoprenylcysteine O-methyltransferase Ste14</fullName>
    </submittedName>
</protein>
<feature type="transmembrane region" description="Helical" evidence="6">
    <location>
        <begin position="75"/>
        <end position="102"/>
    </location>
</feature>
<feature type="transmembrane region" description="Helical" evidence="6">
    <location>
        <begin position="181"/>
        <end position="204"/>
    </location>
</feature>
<dbReference type="EMBL" id="FXTT01000003">
    <property type="protein sequence ID" value="SMP26811.1"/>
    <property type="molecule type" value="Genomic_DNA"/>
</dbReference>
<comment type="subcellular location">
    <subcellularLocation>
        <location evidence="1">Membrane</location>
        <topology evidence="1">Multi-pass membrane protein</topology>
    </subcellularLocation>
</comment>
<evidence type="ECO:0000313" key="8">
    <source>
        <dbReference type="Proteomes" id="UP001157914"/>
    </source>
</evidence>
<evidence type="ECO:0000256" key="1">
    <source>
        <dbReference type="ARBA" id="ARBA00004141"/>
    </source>
</evidence>
<dbReference type="Proteomes" id="UP001157914">
    <property type="component" value="Unassembled WGS sequence"/>
</dbReference>
<keyword evidence="8" id="KW-1185">Reference proteome</keyword>
<keyword evidence="4 6" id="KW-1133">Transmembrane helix</keyword>
<dbReference type="PANTHER" id="PTHR31040:SF1">
    <property type="entry name" value="NURIM"/>
    <property type="match status" value="1"/>
</dbReference>
<dbReference type="InterPro" id="IPR033580">
    <property type="entry name" value="Nurim-like"/>
</dbReference>
<feature type="transmembrane region" description="Helical" evidence="6">
    <location>
        <begin position="114"/>
        <end position="134"/>
    </location>
</feature>